<dbReference type="GO" id="GO:0009927">
    <property type="term" value="F:histidine phosphotransfer kinase activity"/>
    <property type="evidence" value="ECO:0007669"/>
    <property type="project" value="TreeGrafter"/>
</dbReference>
<feature type="modified residue" description="4-aspartylphosphate" evidence="12">
    <location>
        <position position="1095"/>
    </location>
</feature>
<feature type="modified residue" description="4-aspartylphosphate" evidence="12">
    <location>
        <position position="957"/>
    </location>
</feature>
<evidence type="ECO:0000259" key="16">
    <source>
        <dbReference type="PROSITE" id="PS50109"/>
    </source>
</evidence>
<feature type="modified residue" description="4-aspartylphosphate" evidence="12">
    <location>
        <position position="835"/>
    </location>
</feature>
<dbReference type="FunFam" id="3.30.565.10:FF:000010">
    <property type="entry name" value="Sensor histidine kinase RcsC"/>
    <property type="match status" value="1"/>
</dbReference>
<name>A0A4V2F2W9_9BURK</name>
<dbReference type="CDD" id="cd17546">
    <property type="entry name" value="REC_hyHK_CKI1_RcsC-like"/>
    <property type="match status" value="1"/>
</dbReference>
<dbReference type="InterPro" id="IPR003660">
    <property type="entry name" value="HAMP_dom"/>
</dbReference>
<dbReference type="InterPro" id="IPR003594">
    <property type="entry name" value="HATPase_dom"/>
</dbReference>
<dbReference type="AlphaFoldDB" id="A0A4V2F2W9"/>
<evidence type="ECO:0000256" key="9">
    <source>
        <dbReference type="ARBA" id="ARBA00023026"/>
    </source>
</evidence>
<keyword evidence="15" id="KW-0812">Transmembrane</keyword>
<keyword evidence="5" id="KW-0808">Transferase</keyword>
<evidence type="ECO:0000256" key="8">
    <source>
        <dbReference type="ARBA" id="ARBA00023012"/>
    </source>
</evidence>
<feature type="compositionally biased region" description="Low complexity" evidence="14">
    <location>
        <begin position="760"/>
        <end position="778"/>
    </location>
</feature>
<dbReference type="SMART" id="SM00448">
    <property type="entry name" value="REC"/>
    <property type="match status" value="3"/>
</dbReference>
<evidence type="ECO:0000256" key="15">
    <source>
        <dbReference type="SAM" id="Phobius"/>
    </source>
</evidence>
<dbReference type="Proteomes" id="UP000292445">
    <property type="component" value="Unassembled WGS sequence"/>
</dbReference>
<dbReference type="Gene3D" id="6.10.340.10">
    <property type="match status" value="1"/>
</dbReference>
<feature type="coiled-coil region" evidence="13">
    <location>
        <begin position="448"/>
        <end position="499"/>
    </location>
</feature>
<evidence type="ECO:0000313" key="19">
    <source>
        <dbReference type="EMBL" id="RZS80354.1"/>
    </source>
</evidence>
<keyword evidence="6" id="KW-0732">Signal</keyword>
<dbReference type="InterPro" id="IPR036097">
    <property type="entry name" value="HisK_dim/P_sf"/>
</dbReference>
<evidence type="ECO:0000256" key="5">
    <source>
        <dbReference type="ARBA" id="ARBA00022679"/>
    </source>
</evidence>
<feature type="domain" description="Response regulatory" evidence="17">
    <location>
        <begin position="908"/>
        <end position="1022"/>
    </location>
</feature>
<dbReference type="SUPFAM" id="SSF52172">
    <property type="entry name" value="CheY-like"/>
    <property type="match status" value="3"/>
</dbReference>
<feature type="domain" description="HAMP" evidence="18">
    <location>
        <begin position="228"/>
        <end position="281"/>
    </location>
</feature>
<dbReference type="InterPro" id="IPR001789">
    <property type="entry name" value="Sig_transdc_resp-reg_receiver"/>
</dbReference>
<evidence type="ECO:0000256" key="11">
    <source>
        <dbReference type="ARBA" id="ARBA00070152"/>
    </source>
</evidence>
<keyword evidence="20" id="KW-1185">Reference proteome</keyword>
<dbReference type="PANTHER" id="PTHR43047:SF72">
    <property type="entry name" value="OSMOSENSING HISTIDINE PROTEIN KINASE SLN1"/>
    <property type="match status" value="1"/>
</dbReference>
<dbReference type="CDD" id="cd16922">
    <property type="entry name" value="HATPase_EvgS-ArcB-TorS-like"/>
    <property type="match status" value="1"/>
</dbReference>
<dbReference type="RefSeq" id="WP_130358128.1">
    <property type="nucleotide sequence ID" value="NZ_SGXC01000002.1"/>
</dbReference>
<dbReference type="InterPro" id="IPR003661">
    <property type="entry name" value="HisK_dim/P_dom"/>
</dbReference>
<dbReference type="Gene3D" id="3.40.50.2300">
    <property type="match status" value="3"/>
</dbReference>
<dbReference type="CDD" id="cd00156">
    <property type="entry name" value="REC"/>
    <property type="match status" value="1"/>
</dbReference>
<feature type="region of interest" description="Disordered" evidence="14">
    <location>
        <begin position="750"/>
        <end position="778"/>
    </location>
</feature>
<feature type="domain" description="Histidine kinase" evidence="16">
    <location>
        <begin position="520"/>
        <end position="748"/>
    </location>
</feature>
<keyword evidence="13" id="KW-0175">Coiled coil</keyword>
<dbReference type="PRINTS" id="PR00344">
    <property type="entry name" value="BCTRLSENSOR"/>
</dbReference>
<evidence type="ECO:0000313" key="20">
    <source>
        <dbReference type="Proteomes" id="UP000292445"/>
    </source>
</evidence>
<dbReference type="Pfam" id="PF00512">
    <property type="entry name" value="HisKA"/>
    <property type="match status" value="1"/>
</dbReference>
<evidence type="ECO:0000256" key="7">
    <source>
        <dbReference type="ARBA" id="ARBA00022777"/>
    </source>
</evidence>
<dbReference type="SUPFAM" id="SSF55874">
    <property type="entry name" value="ATPase domain of HSP90 chaperone/DNA topoisomerase II/histidine kinase"/>
    <property type="match status" value="1"/>
</dbReference>
<accession>A0A4V2F2W9</accession>
<feature type="domain" description="Response regulatory" evidence="17">
    <location>
        <begin position="786"/>
        <end position="899"/>
    </location>
</feature>
<evidence type="ECO:0000256" key="10">
    <source>
        <dbReference type="ARBA" id="ARBA00058004"/>
    </source>
</evidence>
<evidence type="ECO:0000259" key="17">
    <source>
        <dbReference type="PROSITE" id="PS50110"/>
    </source>
</evidence>
<reference evidence="19 20" key="1">
    <citation type="submission" date="2019-02" db="EMBL/GenBank/DDBJ databases">
        <title>Genomic Encyclopedia of Type Strains, Phase IV (KMG-IV): sequencing the most valuable type-strain genomes for metagenomic binning, comparative biology and taxonomic classification.</title>
        <authorList>
            <person name="Goeker M."/>
        </authorList>
    </citation>
    <scope>NUCLEOTIDE SEQUENCE [LARGE SCALE GENOMIC DNA]</scope>
    <source>
        <strain evidence="19 20">K24</strain>
    </source>
</reference>
<keyword evidence="4 12" id="KW-0597">Phosphoprotein</keyword>
<dbReference type="Gene3D" id="1.10.287.130">
    <property type="match status" value="1"/>
</dbReference>
<gene>
    <name evidence="19" type="ORF">EV675_2954</name>
</gene>
<evidence type="ECO:0000256" key="3">
    <source>
        <dbReference type="ARBA" id="ARBA00012438"/>
    </source>
</evidence>
<sequence length="1164" mass="127904">MLSKKTLENSWLGNIPLTGKVSLLVGSLLTLFIVSSIGTSLVLEQEKQNRAAFSTTVNLLREVEQTNRVLYQRQSELRQLLLSSSEPDTRTLDAANAAISQHLDHLEQQIHDDATQGTRLDNVRNLDATWRSNVEQQVLTELRQLAKEAPADAASRRERLLPQLTARAPVTTPAIVTELDGFGAYARRQLEEREHALQRSESQREWLLWGTLLLAALCGVAALRLSATLVTQPLRLMSGLMERLARHDHAVETPQLDRRDEIGTISRALTEFKQMAIDISDQNWVGHCVGTVADRLQRASSHTEFAQALLSQLSPELGAGVALFHLRGEDDMLHPVGHYGYQPDAANGPQPFRMGEGLVGQCAREARVIELDAVPGHYLRMRSGLGEAVPPRLMLIPVLSMEHVLAVIELGLMGPLDARRHRLLETLLPVVALSLENITRSVHTRELLERTQSQAAELRTSEEELRTQQEELQASNEELRQQSEILNQQKTLLEALQRETADKADALARASQYKSDFLANMSHELRTPLNSLLILSNDLAENREGNLNEDQIESARIIHEGGTNLLRLINDILDLSKIEAGKMELSLEPVDLRGFAARLKRQFDHVARDKGLRFAVEIGDTLPPAVQADGGKLEQIVTNLLGNAFKFTQSGEVRLVLRRPAADLPGFPAGRSVSIEVHDTGIGIPPEKFTQVFGAFEQLDAGTSRQFGGTGLGLAISRRLARLHHGDIQLRSEPGQGSVFTVVLPQLQPGAAEPAPPVEAAPAASNATTTLPDTPLADPAAHRDTTILVIEDDPAFARVLADMIRRKGCSALVAHGGEAGLQLARQHHPTGIILDLMLPDMDGWTVLERLKAEPGLRHVPVHIVSALDEPARTRDSGAAGYLTKPVSADALNGAIDRLMLPAEGQARRLLIIDDDPASRTSVRTLLSSQPVEISEAGSAEEALALLRGETFDCVVLDLGLPGISGFDFLERLSAVEPRPPVVVYSARELSREDQLRIRSHTDSVVIKGAHSSERLLDEVSLFLHSVRLRPAAPASGSDDDLHGRKVLMVDDDMRNLFALSKALRGRGMEVLMAQDGSKALRQLEENPDIELVLMDVMMPVMDGYEATQEIRKNPRHAHLPIISLTAKAMQGDREKSLASGANDYLPKPVDIPKLLSMMRVWLHR</sequence>
<keyword evidence="15" id="KW-1133">Transmembrane helix</keyword>
<dbReference type="OrthoDB" id="9796305at2"/>
<dbReference type="SUPFAM" id="SSF55781">
    <property type="entry name" value="GAF domain-like"/>
    <property type="match status" value="1"/>
</dbReference>
<dbReference type="EC" id="2.7.13.3" evidence="3"/>
<dbReference type="Gene3D" id="3.30.565.10">
    <property type="entry name" value="Histidine kinase-like ATPase, C-terminal domain"/>
    <property type="match status" value="1"/>
</dbReference>
<keyword evidence="15" id="KW-0472">Membrane</keyword>
<proteinExistence type="predicted"/>
<dbReference type="GO" id="GO:0005886">
    <property type="term" value="C:plasma membrane"/>
    <property type="evidence" value="ECO:0007669"/>
    <property type="project" value="TreeGrafter"/>
</dbReference>
<comment type="function">
    <text evidence="10">Member of the two-component regulatory system BvgS/BvgA. Phosphorylates BvgA via a four-step phosphorelay in response to environmental signals.</text>
</comment>
<dbReference type="InterPro" id="IPR005467">
    <property type="entry name" value="His_kinase_dom"/>
</dbReference>
<dbReference type="GO" id="GO:0000155">
    <property type="term" value="F:phosphorelay sensor kinase activity"/>
    <property type="evidence" value="ECO:0007669"/>
    <property type="project" value="InterPro"/>
</dbReference>
<dbReference type="InterPro" id="IPR004358">
    <property type="entry name" value="Sig_transdc_His_kin-like_C"/>
</dbReference>
<dbReference type="PROSITE" id="PS50110">
    <property type="entry name" value="RESPONSE_REGULATORY"/>
    <property type="match status" value="3"/>
</dbReference>
<dbReference type="SUPFAM" id="SSF47384">
    <property type="entry name" value="Homodimeric domain of signal transducing histidine kinase"/>
    <property type="match status" value="1"/>
</dbReference>
<organism evidence="19 20">
    <name type="scientific">Pigmentiphaga kullae</name>
    <dbReference type="NCBI Taxonomy" id="151784"/>
    <lineage>
        <taxon>Bacteria</taxon>
        <taxon>Pseudomonadati</taxon>
        <taxon>Pseudomonadota</taxon>
        <taxon>Betaproteobacteria</taxon>
        <taxon>Burkholderiales</taxon>
        <taxon>Alcaligenaceae</taxon>
        <taxon>Pigmentiphaga</taxon>
    </lineage>
</organism>
<dbReference type="PROSITE" id="PS50109">
    <property type="entry name" value="HIS_KIN"/>
    <property type="match status" value="1"/>
</dbReference>
<dbReference type="Pfam" id="PF13185">
    <property type="entry name" value="GAF_2"/>
    <property type="match status" value="1"/>
</dbReference>
<dbReference type="PROSITE" id="PS50885">
    <property type="entry name" value="HAMP"/>
    <property type="match status" value="1"/>
</dbReference>
<comment type="catalytic activity">
    <reaction evidence="1">
        <text>ATP + protein L-histidine = ADP + protein N-phospho-L-histidine.</text>
        <dbReference type="EC" id="2.7.13.3"/>
    </reaction>
</comment>
<evidence type="ECO:0000259" key="18">
    <source>
        <dbReference type="PROSITE" id="PS50885"/>
    </source>
</evidence>
<evidence type="ECO:0000256" key="2">
    <source>
        <dbReference type="ARBA" id="ARBA00004370"/>
    </source>
</evidence>
<dbReference type="InterPro" id="IPR003018">
    <property type="entry name" value="GAF"/>
</dbReference>
<dbReference type="Pfam" id="PF00672">
    <property type="entry name" value="HAMP"/>
    <property type="match status" value="1"/>
</dbReference>
<keyword evidence="8" id="KW-0902">Two-component regulatory system</keyword>
<feature type="transmembrane region" description="Helical" evidence="15">
    <location>
        <begin position="20"/>
        <end position="43"/>
    </location>
</feature>
<dbReference type="InterPro" id="IPR011006">
    <property type="entry name" value="CheY-like_superfamily"/>
</dbReference>
<evidence type="ECO:0000256" key="6">
    <source>
        <dbReference type="ARBA" id="ARBA00022729"/>
    </source>
</evidence>
<protein>
    <recommendedName>
        <fullName evidence="11">Virulence sensor protein BvgS</fullName>
        <ecNumber evidence="3">2.7.13.3</ecNumber>
    </recommendedName>
</protein>
<evidence type="ECO:0000256" key="12">
    <source>
        <dbReference type="PROSITE-ProRule" id="PRU00169"/>
    </source>
</evidence>
<evidence type="ECO:0000256" key="4">
    <source>
        <dbReference type="ARBA" id="ARBA00022553"/>
    </source>
</evidence>
<feature type="domain" description="Response regulatory" evidence="17">
    <location>
        <begin position="1045"/>
        <end position="1162"/>
    </location>
</feature>
<dbReference type="EMBL" id="SGXC01000002">
    <property type="protein sequence ID" value="RZS80354.1"/>
    <property type="molecule type" value="Genomic_DNA"/>
</dbReference>
<evidence type="ECO:0000256" key="13">
    <source>
        <dbReference type="SAM" id="Coils"/>
    </source>
</evidence>
<keyword evidence="9" id="KW-0843">Virulence</keyword>
<evidence type="ECO:0000256" key="1">
    <source>
        <dbReference type="ARBA" id="ARBA00000085"/>
    </source>
</evidence>
<dbReference type="CDD" id="cd00082">
    <property type="entry name" value="HisKA"/>
    <property type="match status" value="1"/>
</dbReference>
<dbReference type="PANTHER" id="PTHR43047">
    <property type="entry name" value="TWO-COMPONENT HISTIDINE PROTEIN KINASE"/>
    <property type="match status" value="1"/>
</dbReference>
<keyword evidence="7 19" id="KW-0418">Kinase</keyword>
<dbReference type="SMART" id="SM00387">
    <property type="entry name" value="HATPase_c"/>
    <property type="match status" value="1"/>
</dbReference>
<dbReference type="Pfam" id="PF02518">
    <property type="entry name" value="HATPase_c"/>
    <property type="match status" value="1"/>
</dbReference>
<dbReference type="SUPFAM" id="SSF158472">
    <property type="entry name" value="HAMP domain-like"/>
    <property type="match status" value="1"/>
</dbReference>
<dbReference type="SMART" id="SM00388">
    <property type="entry name" value="HisKA"/>
    <property type="match status" value="1"/>
</dbReference>
<dbReference type="InterPro" id="IPR029016">
    <property type="entry name" value="GAF-like_dom_sf"/>
</dbReference>
<dbReference type="Pfam" id="PF00072">
    <property type="entry name" value="Response_reg"/>
    <property type="match status" value="3"/>
</dbReference>
<comment type="subcellular location">
    <subcellularLocation>
        <location evidence="2">Membrane</location>
    </subcellularLocation>
</comment>
<dbReference type="Gene3D" id="3.30.450.40">
    <property type="match status" value="1"/>
</dbReference>
<comment type="caution">
    <text evidence="19">The sequence shown here is derived from an EMBL/GenBank/DDBJ whole genome shotgun (WGS) entry which is preliminary data.</text>
</comment>
<evidence type="ECO:0000256" key="14">
    <source>
        <dbReference type="SAM" id="MobiDB-lite"/>
    </source>
</evidence>
<dbReference type="InterPro" id="IPR036890">
    <property type="entry name" value="HATPase_C_sf"/>
</dbReference>